<reference evidence="1 2" key="1">
    <citation type="submission" date="2021-06" db="EMBL/GenBank/DDBJ databases">
        <authorList>
            <person name="Criscuolo A."/>
        </authorList>
    </citation>
    <scope>NUCLEOTIDE SEQUENCE [LARGE SCALE GENOMIC DNA]</scope>
    <source>
        <strain evidence="2">CIP 111802</strain>
    </source>
</reference>
<name>A0ABM8VV40_9BACL</name>
<evidence type="ECO:0000313" key="1">
    <source>
        <dbReference type="EMBL" id="CAG7659209.1"/>
    </source>
</evidence>
<comment type="caution">
    <text evidence="1">The sequence shown here is derived from an EMBL/GenBank/DDBJ whole genome shotgun (WGS) entry which is preliminary data.</text>
</comment>
<dbReference type="EMBL" id="CAJVCE010000085">
    <property type="protein sequence ID" value="CAG7659209.1"/>
    <property type="molecule type" value="Genomic_DNA"/>
</dbReference>
<accession>A0ABM8VV40</accession>
<dbReference type="Proteomes" id="UP000730618">
    <property type="component" value="Unassembled WGS sequence"/>
</dbReference>
<gene>
    <name evidence="1" type="ORF">PAECIP111802_07476</name>
</gene>
<keyword evidence="2" id="KW-1185">Reference proteome</keyword>
<protein>
    <submittedName>
        <fullName evidence="1">Uncharacterized protein</fullName>
    </submittedName>
</protein>
<organism evidence="1 2">
    <name type="scientific">Paenibacillus allorhizosphaerae</name>
    <dbReference type="NCBI Taxonomy" id="2849866"/>
    <lineage>
        <taxon>Bacteria</taxon>
        <taxon>Bacillati</taxon>
        <taxon>Bacillota</taxon>
        <taxon>Bacilli</taxon>
        <taxon>Bacillales</taxon>
        <taxon>Paenibacillaceae</taxon>
        <taxon>Paenibacillus</taxon>
    </lineage>
</organism>
<evidence type="ECO:0000313" key="2">
    <source>
        <dbReference type="Proteomes" id="UP000730618"/>
    </source>
</evidence>
<sequence length="65" mass="7666">MKFNQSQKQNQRIERISTSHLVSFSFSGKGKLQHCIIELKRTYVRLSVICYNTFMRWNTVLGEPS</sequence>
<proteinExistence type="predicted"/>